<accession>A0AA37LWE2</accession>
<sequence length="233" mass="27425">MWHAMNRLLSYAQDVEFFLLAKQEWPELFENFSVRFLPSSEPIPAPRRHKSMVGEGIIGRMTSDEKKMQIFRGYIEDFLLNDLDERIRDEYLKNTFAPIVHSEILLLDSLGESNRITPDRFFHGWMFIGSSKPLCRLCQYYFEEHRSRVEHRSSHYNLYISWRVPDVLLSQGAEGEGRRQIMVDRMTQRIRQDTFDLLYIFGENDVGWEVDRGLQFLRCCVANGKIGFGGNQG</sequence>
<keyword evidence="2" id="KW-1185">Reference proteome</keyword>
<proteinExistence type="predicted"/>
<reference evidence="1 2" key="1">
    <citation type="submission" date="2021-07" db="EMBL/GenBank/DDBJ databases">
        <title>Genome data of Colletotrichum spaethianum.</title>
        <authorList>
            <person name="Utami Y.D."/>
            <person name="Hiruma K."/>
        </authorList>
    </citation>
    <scope>NUCLEOTIDE SEQUENCE [LARGE SCALE GENOMIC DNA]</scope>
    <source>
        <strain evidence="1 2">MAFF 242679</strain>
    </source>
</reference>
<gene>
    <name evidence="1" type="ORF">ColLi_10132</name>
</gene>
<dbReference type="InterPro" id="IPR027796">
    <property type="entry name" value="OTT_1508_deam-like"/>
</dbReference>
<dbReference type="EMBL" id="BPPX01000025">
    <property type="protein sequence ID" value="GJC87294.1"/>
    <property type="molecule type" value="Genomic_DNA"/>
</dbReference>
<dbReference type="Pfam" id="PF14441">
    <property type="entry name" value="OTT_1508_deam"/>
    <property type="match status" value="1"/>
</dbReference>
<evidence type="ECO:0000313" key="2">
    <source>
        <dbReference type="Proteomes" id="UP001055172"/>
    </source>
</evidence>
<dbReference type="Proteomes" id="UP001055172">
    <property type="component" value="Unassembled WGS sequence"/>
</dbReference>
<dbReference type="AlphaFoldDB" id="A0AA37LWE2"/>
<organism evidence="1 2">
    <name type="scientific">Colletotrichum liriopes</name>
    <dbReference type="NCBI Taxonomy" id="708192"/>
    <lineage>
        <taxon>Eukaryota</taxon>
        <taxon>Fungi</taxon>
        <taxon>Dikarya</taxon>
        <taxon>Ascomycota</taxon>
        <taxon>Pezizomycotina</taxon>
        <taxon>Sordariomycetes</taxon>
        <taxon>Hypocreomycetidae</taxon>
        <taxon>Glomerellales</taxon>
        <taxon>Glomerellaceae</taxon>
        <taxon>Colletotrichum</taxon>
        <taxon>Colletotrichum spaethianum species complex</taxon>
    </lineage>
</organism>
<name>A0AA37LWE2_9PEZI</name>
<dbReference type="PANTHER" id="PTHR42037">
    <property type="match status" value="1"/>
</dbReference>
<protein>
    <submittedName>
        <fullName evidence="1">Uncharacterized protein</fullName>
    </submittedName>
</protein>
<comment type="caution">
    <text evidence="1">The sequence shown here is derived from an EMBL/GenBank/DDBJ whole genome shotgun (WGS) entry which is preliminary data.</text>
</comment>
<evidence type="ECO:0000313" key="1">
    <source>
        <dbReference type="EMBL" id="GJC87294.1"/>
    </source>
</evidence>
<dbReference type="PANTHER" id="PTHR42037:SF1">
    <property type="match status" value="1"/>
</dbReference>